<name>A0A074YQP2_AURSE</name>
<gene>
    <name evidence="2" type="ORF">AUEXF2481DRAFT_28382</name>
</gene>
<evidence type="ECO:0000313" key="3">
    <source>
        <dbReference type="Proteomes" id="UP000030641"/>
    </source>
</evidence>
<feature type="compositionally biased region" description="Low complexity" evidence="1">
    <location>
        <begin position="16"/>
        <end position="35"/>
    </location>
</feature>
<proteinExistence type="predicted"/>
<dbReference type="GeneID" id="25363708"/>
<accession>A0A074YQP2</accession>
<dbReference type="RefSeq" id="XP_013344883.1">
    <property type="nucleotide sequence ID" value="XM_013489429.1"/>
</dbReference>
<reference evidence="2 3" key="1">
    <citation type="journal article" date="2014" name="BMC Genomics">
        <title>Genome sequencing of four Aureobasidium pullulans varieties: biotechnological potential, stress tolerance, and description of new species.</title>
        <authorList>
            <person name="Gostin Ar C."/>
            <person name="Ohm R.A."/>
            <person name="Kogej T."/>
            <person name="Sonjak S."/>
            <person name="Turk M."/>
            <person name="Zajc J."/>
            <person name="Zalar P."/>
            <person name="Grube M."/>
            <person name="Sun H."/>
            <person name="Han J."/>
            <person name="Sharma A."/>
            <person name="Chiniquy J."/>
            <person name="Ngan C.Y."/>
            <person name="Lipzen A."/>
            <person name="Barry K."/>
            <person name="Grigoriev I.V."/>
            <person name="Gunde-Cimerman N."/>
        </authorList>
    </citation>
    <scope>NUCLEOTIDE SEQUENCE [LARGE SCALE GENOMIC DNA]</scope>
    <source>
        <strain evidence="2 3">EXF-2481</strain>
    </source>
</reference>
<dbReference type="Proteomes" id="UP000030641">
    <property type="component" value="Unassembled WGS sequence"/>
</dbReference>
<feature type="region of interest" description="Disordered" evidence="1">
    <location>
        <begin position="16"/>
        <end position="37"/>
    </location>
</feature>
<evidence type="ECO:0000256" key="1">
    <source>
        <dbReference type="SAM" id="MobiDB-lite"/>
    </source>
</evidence>
<dbReference type="OrthoDB" id="3825442at2759"/>
<dbReference type="AlphaFoldDB" id="A0A074YQP2"/>
<dbReference type="EMBL" id="KL584756">
    <property type="protein sequence ID" value="KEQ96432.1"/>
    <property type="molecule type" value="Genomic_DNA"/>
</dbReference>
<evidence type="ECO:0000313" key="2">
    <source>
        <dbReference type="EMBL" id="KEQ96432.1"/>
    </source>
</evidence>
<dbReference type="InParanoid" id="A0A074YQP2"/>
<organism evidence="2 3">
    <name type="scientific">Aureobasidium subglaciale (strain EXF-2481)</name>
    <name type="common">Aureobasidium pullulans var. subglaciale</name>
    <dbReference type="NCBI Taxonomy" id="1043005"/>
    <lineage>
        <taxon>Eukaryota</taxon>
        <taxon>Fungi</taxon>
        <taxon>Dikarya</taxon>
        <taxon>Ascomycota</taxon>
        <taxon>Pezizomycotina</taxon>
        <taxon>Dothideomycetes</taxon>
        <taxon>Dothideomycetidae</taxon>
        <taxon>Dothideales</taxon>
        <taxon>Saccotheciaceae</taxon>
        <taxon>Aureobasidium</taxon>
    </lineage>
</organism>
<dbReference type="HOGENOM" id="CLU_1156182_0_0_1"/>
<keyword evidence="3" id="KW-1185">Reference proteome</keyword>
<sequence>MSINDILLTVSQLTTMSPSSMTSSSTEDSTLSSQPRTTPANFFSLPLGMRQQIYEYTMEEPYHIFRDGLPPILNTKLQITQEIHDHCILTITIDNWNHDIFTSRQHDLIETDVDAGTYVLEPSALVSLTQETMAKLELFVKNTSNKGIRLNLYTEAYMHSGADTPSQCGVMTEMSCSCAHFSENCSMCNGVTDPEYRLCADCEDLTEAVSREVEDMVARGVVVRIGKCVEGYLQYGFWRE</sequence>
<protein>
    <submittedName>
        <fullName evidence="2">Uncharacterized protein</fullName>
    </submittedName>
</protein>